<sequence precursor="true">MKRFIFHALFGGILFLGASAFAQSPLINDNFENRIILSGNPVTFTGTLANATIQAGEPMGPWNWGTFAPWAYGYRNADASAWWSWTATATGPATLEVLNSSTSAFKLGGMDVWTGTDFATDFVIVGGVNLDIGRHPFFTFSATAGNTYHLRVVGTNYGDFTLRITETNTPLIVVQPASRTVTTNGSTYFGVVAAGAPPYSPPFSYQWRFNGVDLPGETFPILSLDNLTTNQSGGYSVVVSNQIGGTISDVAVLKVTETANPPQLMAAGSSDTGFEFKILGDVGRIYRIESSTNLSNWTEENSFPKEFIYYGTDRAKNGLVFSGANGFSVPKTSQRKFYRTTAYVPSNEMCINNLRKMRFAKELFSLVNKTPYYFNPTVSDLAPYFRDGPFCPLDVNQLTATSYNLNDENTVPTCKYSWVHLLEEPEY</sequence>
<dbReference type="InterPro" id="IPR036179">
    <property type="entry name" value="Ig-like_dom_sf"/>
</dbReference>
<evidence type="ECO:0000313" key="3">
    <source>
        <dbReference type="EMBL" id="EEF60288.1"/>
    </source>
</evidence>
<keyword evidence="1" id="KW-0732">Signal</keyword>
<dbReference type="OrthoDB" id="252952at2"/>
<dbReference type="InterPro" id="IPR013783">
    <property type="entry name" value="Ig-like_fold"/>
</dbReference>
<dbReference type="EMBL" id="ABOX02000018">
    <property type="protein sequence ID" value="EEF60288.1"/>
    <property type="molecule type" value="Genomic_DNA"/>
</dbReference>
<feature type="domain" description="Ig-like" evidence="2">
    <location>
        <begin position="170"/>
        <end position="248"/>
    </location>
</feature>
<dbReference type="Gene3D" id="2.60.40.10">
    <property type="entry name" value="Immunoglobulins"/>
    <property type="match status" value="1"/>
</dbReference>
<comment type="caution">
    <text evidence="3">The sequence shown here is derived from an EMBL/GenBank/DDBJ whole genome shotgun (WGS) entry which is preliminary data.</text>
</comment>
<reference evidence="3 4" key="1">
    <citation type="journal article" date="2011" name="J. Bacteriol.">
        <title>Genome sequence of 'Pedosphaera parvula' Ellin514, an aerobic Verrucomicrobial isolate from pasture soil.</title>
        <authorList>
            <person name="Kant R."/>
            <person name="van Passel M.W."/>
            <person name="Sangwan P."/>
            <person name="Palva A."/>
            <person name="Lucas S."/>
            <person name="Copeland A."/>
            <person name="Lapidus A."/>
            <person name="Glavina Del Rio T."/>
            <person name="Dalin E."/>
            <person name="Tice H."/>
            <person name="Bruce D."/>
            <person name="Goodwin L."/>
            <person name="Pitluck S."/>
            <person name="Chertkov O."/>
            <person name="Larimer F.W."/>
            <person name="Land M.L."/>
            <person name="Hauser L."/>
            <person name="Brettin T.S."/>
            <person name="Detter J.C."/>
            <person name="Han S."/>
            <person name="de Vos W.M."/>
            <person name="Janssen P.H."/>
            <person name="Smidt H."/>
        </authorList>
    </citation>
    <scope>NUCLEOTIDE SEQUENCE [LARGE SCALE GENOMIC DNA]</scope>
    <source>
        <strain evidence="3 4">Ellin514</strain>
    </source>
</reference>
<dbReference type="STRING" id="320771.Cflav_PD2984"/>
<feature type="signal peptide" evidence="1">
    <location>
        <begin position="1"/>
        <end position="22"/>
    </location>
</feature>
<proteinExistence type="predicted"/>
<dbReference type="AlphaFoldDB" id="B9XIM5"/>
<dbReference type="RefSeq" id="WP_007415668.1">
    <property type="nucleotide sequence ID" value="NZ_ABOX02000018.1"/>
</dbReference>
<dbReference type="SUPFAM" id="SSF48726">
    <property type="entry name" value="Immunoglobulin"/>
    <property type="match status" value="1"/>
</dbReference>
<dbReference type="Proteomes" id="UP000003688">
    <property type="component" value="Unassembled WGS sequence"/>
</dbReference>
<dbReference type="InterPro" id="IPR007110">
    <property type="entry name" value="Ig-like_dom"/>
</dbReference>
<name>B9XIM5_PEDPL</name>
<organism evidence="3 4">
    <name type="scientific">Pedosphaera parvula (strain Ellin514)</name>
    <dbReference type="NCBI Taxonomy" id="320771"/>
    <lineage>
        <taxon>Bacteria</taxon>
        <taxon>Pseudomonadati</taxon>
        <taxon>Verrucomicrobiota</taxon>
        <taxon>Pedosphaerae</taxon>
        <taxon>Pedosphaerales</taxon>
        <taxon>Pedosphaeraceae</taxon>
        <taxon>Pedosphaera</taxon>
    </lineage>
</organism>
<dbReference type="PROSITE" id="PS50835">
    <property type="entry name" value="IG_LIKE"/>
    <property type="match status" value="1"/>
</dbReference>
<evidence type="ECO:0000256" key="1">
    <source>
        <dbReference type="SAM" id="SignalP"/>
    </source>
</evidence>
<accession>B9XIM5</accession>
<keyword evidence="4" id="KW-1185">Reference proteome</keyword>
<gene>
    <name evidence="3" type="ORF">Cflav_PD2984</name>
</gene>
<protein>
    <submittedName>
        <fullName evidence="3">Immunoglobulin I-set domain protein</fullName>
    </submittedName>
</protein>
<evidence type="ECO:0000259" key="2">
    <source>
        <dbReference type="PROSITE" id="PS50835"/>
    </source>
</evidence>
<feature type="chain" id="PRO_5002894408" evidence="1">
    <location>
        <begin position="23"/>
        <end position="427"/>
    </location>
</feature>
<evidence type="ECO:0000313" key="4">
    <source>
        <dbReference type="Proteomes" id="UP000003688"/>
    </source>
</evidence>